<keyword evidence="10" id="KW-0407">Ion channel</keyword>
<dbReference type="PANTHER" id="PTHR13462:SF6">
    <property type="entry name" value="CALCIUM UNIPORTER REGULATORY SUBUNIT MCUB, MITOCHONDRIAL"/>
    <property type="match status" value="1"/>
</dbReference>
<feature type="transmembrane region" description="Helical" evidence="10">
    <location>
        <begin position="223"/>
        <end position="242"/>
    </location>
</feature>
<proteinExistence type="inferred from homology"/>
<keyword evidence="3 10" id="KW-0813">Transport</keyword>
<evidence type="ECO:0000256" key="6">
    <source>
        <dbReference type="ARBA" id="ARBA00022837"/>
    </source>
</evidence>
<keyword evidence="13" id="KW-1185">Reference proteome</keyword>
<dbReference type="Pfam" id="PF04678">
    <property type="entry name" value="MCU"/>
    <property type="match status" value="1"/>
</dbReference>
<comment type="caution">
    <text evidence="12">The sequence shown here is derived from an EMBL/GenBank/DDBJ whole genome shotgun (WGS) entry which is preliminary data.</text>
</comment>
<dbReference type="OrthoDB" id="278338at2759"/>
<gene>
    <name evidence="12" type="ORF">SKAU_G00391080</name>
</gene>
<dbReference type="GO" id="GO:0051560">
    <property type="term" value="P:mitochondrial calcium ion homeostasis"/>
    <property type="evidence" value="ECO:0007669"/>
    <property type="project" value="UniProtKB-UniRule"/>
</dbReference>
<organism evidence="12 13">
    <name type="scientific">Synaphobranchus kaupii</name>
    <name type="common">Kaup's arrowtooth eel</name>
    <dbReference type="NCBI Taxonomy" id="118154"/>
    <lineage>
        <taxon>Eukaryota</taxon>
        <taxon>Metazoa</taxon>
        <taxon>Chordata</taxon>
        <taxon>Craniata</taxon>
        <taxon>Vertebrata</taxon>
        <taxon>Euteleostomi</taxon>
        <taxon>Actinopterygii</taxon>
        <taxon>Neopterygii</taxon>
        <taxon>Teleostei</taxon>
        <taxon>Anguilliformes</taxon>
        <taxon>Synaphobranchidae</taxon>
        <taxon>Synaphobranchus</taxon>
    </lineage>
</organism>
<evidence type="ECO:0000259" key="11">
    <source>
        <dbReference type="Pfam" id="PF04678"/>
    </source>
</evidence>
<evidence type="ECO:0000256" key="1">
    <source>
        <dbReference type="ARBA" id="ARBA00004141"/>
    </source>
</evidence>
<evidence type="ECO:0000313" key="13">
    <source>
        <dbReference type="Proteomes" id="UP001152622"/>
    </source>
</evidence>
<dbReference type="Proteomes" id="UP001152622">
    <property type="component" value="Chromosome 20"/>
</dbReference>
<evidence type="ECO:0000256" key="5">
    <source>
        <dbReference type="ARBA" id="ARBA00022692"/>
    </source>
</evidence>
<evidence type="ECO:0000313" key="12">
    <source>
        <dbReference type="EMBL" id="KAJ8335766.1"/>
    </source>
</evidence>
<dbReference type="GO" id="GO:1990246">
    <property type="term" value="C:uniplex complex"/>
    <property type="evidence" value="ECO:0007669"/>
    <property type="project" value="TreeGrafter"/>
</dbReference>
<evidence type="ECO:0000256" key="10">
    <source>
        <dbReference type="RuleBase" id="RU367035"/>
    </source>
</evidence>
<comment type="subcellular location">
    <subcellularLocation>
        <location evidence="1">Membrane</location>
        <topology evidence="1">Multi-pass membrane protein</topology>
    </subcellularLocation>
    <subcellularLocation>
        <location evidence="10">Mitochondrion inner membrane</location>
        <topology evidence="10">Multi-pass membrane protein</topology>
    </subcellularLocation>
</comment>
<dbReference type="PANTHER" id="PTHR13462">
    <property type="entry name" value="CALCIUM UNIPORTER PROTEIN, MITOCHONDRIAL"/>
    <property type="match status" value="1"/>
</dbReference>
<dbReference type="InterPro" id="IPR039055">
    <property type="entry name" value="MCU_fam"/>
</dbReference>
<dbReference type="GO" id="GO:0036444">
    <property type="term" value="P:calcium import into the mitochondrion"/>
    <property type="evidence" value="ECO:0007669"/>
    <property type="project" value="TreeGrafter"/>
</dbReference>
<comment type="similarity">
    <text evidence="2 10">Belongs to the MCU (TC 1.A.77) family.</text>
</comment>
<keyword evidence="4 10" id="KW-0109">Calcium transport</keyword>
<evidence type="ECO:0000256" key="8">
    <source>
        <dbReference type="ARBA" id="ARBA00023065"/>
    </source>
</evidence>
<keyword evidence="5 10" id="KW-0812">Transmembrane</keyword>
<keyword evidence="6 10" id="KW-0106">Calcium</keyword>
<keyword evidence="7 10" id="KW-1133">Transmembrane helix</keyword>
<dbReference type="GO" id="GO:0005262">
    <property type="term" value="F:calcium channel activity"/>
    <property type="evidence" value="ECO:0007669"/>
    <property type="project" value="UniProtKB-UniRule"/>
</dbReference>
<evidence type="ECO:0000256" key="9">
    <source>
        <dbReference type="ARBA" id="ARBA00023136"/>
    </source>
</evidence>
<keyword evidence="10" id="KW-0999">Mitochondrion inner membrane</keyword>
<dbReference type="GO" id="GO:0019855">
    <property type="term" value="F:calcium channel inhibitor activity"/>
    <property type="evidence" value="ECO:0007669"/>
    <property type="project" value="TreeGrafter"/>
</dbReference>
<comment type="domain">
    <text evidence="10">The selectivity filter, in which calcium ions are arranged in single file, is composed of two acidic rings separated by one helical turn along the central axis of the channel pore.</text>
</comment>
<keyword evidence="9 10" id="KW-0472">Membrane</keyword>
<dbReference type="InterPro" id="IPR006769">
    <property type="entry name" value="MCU_C"/>
</dbReference>
<evidence type="ECO:0000256" key="2">
    <source>
        <dbReference type="ARBA" id="ARBA00005653"/>
    </source>
</evidence>
<accession>A0A9Q1EBM6</accession>
<dbReference type="GO" id="GO:0015292">
    <property type="term" value="F:uniporter activity"/>
    <property type="evidence" value="ECO:0007669"/>
    <property type="project" value="UniProtKB-UniRule"/>
</dbReference>
<dbReference type="AlphaFoldDB" id="A0A9Q1EBM6"/>
<feature type="domain" description="Calcium uniporter protein C-terminal" evidence="11">
    <location>
        <begin position="106"/>
        <end position="308"/>
    </location>
</feature>
<evidence type="ECO:0000256" key="3">
    <source>
        <dbReference type="ARBA" id="ARBA00022448"/>
    </source>
</evidence>
<evidence type="ECO:0000256" key="4">
    <source>
        <dbReference type="ARBA" id="ARBA00022568"/>
    </source>
</evidence>
<keyword evidence="8 10" id="KW-0406">Ion transport</keyword>
<evidence type="ECO:0000256" key="7">
    <source>
        <dbReference type="ARBA" id="ARBA00022989"/>
    </source>
</evidence>
<feature type="transmembrane region" description="Helical" evidence="10">
    <location>
        <begin position="254"/>
        <end position="272"/>
    </location>
</feature>
<name>A0A9Q1EBM6_SYNKA</name>
<protein>
    <recommendedName>
        <fullName evidence="10">Calcium uniporter protein</fullName>
    </recommendedName>
</protein>
<dbReference type="EMBL" id="JAINUF010000020">
    <property type="protein sequence ID" value="KAJ8335766.1"/>
    <property type="molecule type" value="Genomic_DNA"/>
</dbReference>
<keyword evidence="10" id="KW-0496">Mitochondrion</keyword>
<reference evidence="12" key="1">
    <citation type="journal article" date="2023" name="Science">
        <title>Genome structures resolve the early diversification of teleost fishes.</title>
        <authorList>
            <person name="Parey E."/>
            <person name="Louis A."/>
            <person name="Montfort J."/>
            <person name="Bouchez O."/>
            <person name="Roques C."/>
            <person name="Iampietro C."/>
            <person name="Lluch J."/>
            <person name="Castinel A."/>
            <person name="Donnadieu C."/>
            <person name="Desvignes T."/>
            <person name="Floi Bucao C."/>
            <person name="Jouanno E."/>
            <person name="Wen M."/>
            <person name="Mejri S."/>
            <person name="Dirks R."/>
            <person name="Jansen H."/>
            <person name="Henkel C."/>
            <person name="Chen W.J."/>
            <person name="Zahm M."/>
            <person name="Cabau C."/>
            <person name="Klopp C."/>
            <person name="Thompson A.W."/>
            <person name="Robinson-Rechavi M."/>
            <person name="Braasch I."/>
            <person name="Lecointre G."/>
            <person name="Bobe J."/>
            <person name="Postlethwait J.H."/>
            <person name="Berthelot C."/>
            <person name="Roest Crollius H."/>
            <person name="Guiguen Y."/>
        </authorList>
    </citation>
    <scope>NUCLEOTIDE SEQUENCE</scope>
    <source>
        <strain evidence="12">WJC10195</strain>
    </source>
</reference>
<sequence>MVSLGRVVKLSAGVLRCSLPYYTVSRNTTAPIQLLSKIQSEQLQWGHHQRVLFCSTTAPSDGISVRYKYGRPVLPIPLPSRKENCLFFLRPMLMNVGDLIQDIQREDPGVASAMLLTTDGQRVSWTTSLDMLLVKDFQLVINDVTYNVHSPRQEKVSSEHVMEAEDMKTVVHLLHMAMNIPGHQMLKERELLEKIDQLKQELSPLETVKAQLAHRAESSSGRALWTGLALLSVQGGALGWLTWWVYSWDVMEPVTYFITYGTSIGVFAYFVLTKQDYIYPDAKDRQFLHYFYKGAKKERFDVQRYNQLRDELTQVQEDLRRLKKPIQQQLPMEQILPKEDWSGELKEP</sequence>
<comment type="function">
    <text evidence="10">Mitochondrial inner membrane calcium uniporter that mediates calcium uptake into mitochondria. Mitochondrial calcium homeostasis plays key roles in cellular physiology and regulates cell bioenergetics, cytoplasmic calcium signals and activation of cell death pathways.</text>
</comment>
<keyword evidence="10" id="KW-0107">Calcium channel</keyword>